<accession>A0ABR6YAT4</accession>
<reference evidence="1 2" key="1">
    <citation type="submission" date="2020-08" db="EMBL/GenBank/DDBJ databases">
        <title>Novel species isolated from subtropical streams in China.</title>
        <authorList>
            <person name="Lu H."/>
        </authorList>
    </citation>
    <scope>NUCLEOTIDE SEQUENCE [LARGE SCALE GENOMIC DNA]</scope>
    <source>
        <strain evidence="1 2">LX15W</strain>
    </source>
</reference>
<dbReference type="EMBL" id="JACOGA010000007">
    <property type="protein sequence ID" value="MBC3873748.1"/>
    <property type="molecule type" value="Genomic_DNA"/>
</dbReference>
<evidence type="ECO:0000313" key="1">
    <source>
        <dbReference type="EMBL" id="MBC3873748.1"/>
    </source>
</evidence>
<name>A0ABR6YAT4_9BURK</name>
<comment type="caution">
    <text evidence="1">The sequence shown here is derived from an EMBL/GenBank/DDBJ whole genome shotgun (WGS) entry which is preliminary data.</text>
</comment>
<keyword evidence="2" id="KW-1185">Reference proteome</keyword>
<protein>
    <submittedName>
        <fullName evidence="1">Uncharacterized protein</fullName>
    </submittedName>
</protein>
<sequence>MAATLFYEHAFASISHVSLNIAIDVPPTNPLQQITFGDKAKSNAFTYTRFLFDCL</sequence>
<dbReference type="Proteomes" id="UP000624279">
    <property type="component" value="Unassembled WGS sequence"/>
</dbReference>
<organism evidence="1 2">
    <name type="scientific">Undibacterium flavidum</name>
    <dbReference type="NCBI Taxonomy" id="2762297"/>
    <lineage>
        <taxon>Bacteria</taxon>
        <taxon>Pseudomonadati</taxon>
        <taxon>Pseudomonadota</taxon>
        <taxon>Betaproteobacteria</taxon>
        <taxon>Burkholderiales</taxon>
        <taxon>Oxalobacteraceae</taxon>
        <taxon>Undibacterium</taxon>
    </lineage>
</organism>
<gene>
    <name evidence="1" type="ORF">H8K55_09120</name>
</gene>
<dbReference type="RefSeq" id="WP_186941780.1">
    <property type="nucleotide sequence ID" value="NZ_JACOGA010000007.1"/>
</dbReference>
<proteinExistence type="predicted"/>
<evidence type="ECO:0000313" key="2">
    <source>
        <dbReference type="Proteomes" id="UP000624279"/>
    </source>
</evidence>